<name>A0ACB5RA42_9CLOT</name>
<proteinExistence type="predicted"/>
<dbReference type="Proteomes" id="UP001058074">
    <property type="component" value="Unassembled WGS sequence"/>
</dbReference>
<reference evidence="1" key="1">
    <citation type="journal article" date="2025" name="Int. J. Syst. Evol. Microbiol.">
        <title>Inconstantimicrobium mannanitabidum sp. nov., a novel member of the family Clostridiaceae isolated from anoxic soil under the treatment of reductive soil disinfestation.</title>
        <authorList>
            <person name="Ueki A."/>
            <person name="Tonouchi A."/>
            <person name="Honma S."/>
            <person name="Kaku N."/>
            <person name="Ueki K."/>
        </authorList>
    </citation>
    <scope>NUCLEOTIDE SEQUENCE</scope>
    <source>
        <strain evidence="1">TW13</strain>
    </source>
</reference>
<dbReference type="EMBL" id="BROD01000001">
    <property type="protein sequence ID" value="GKX66053.1"/>
    <property type="molecule type" value="Genomic_DNA"/>
</dbReference>
<organism evidence="1 2">
    <name type="scientific">Inconstantimicrobium mannanitabidum</name>
    <dbReference type="NCBI Taxonomy" id="1604901"/>
    <lineage>
        <taxon>Bacteria</taxon>
        <taxon>Bacillati</taxon>
        <taxon>Bacillota</taxon>
        <taxon>Clostridia</taxon>
        <taxon>Eubacteriales</taxon>
        <taxon>Clostridiaceae</taxon>
        <taxon>Inconstantimicrobium</taxon>
    </lineage>
</organism>
<evidence type="ECO:0000313" key="1">
    <source>
        <dbReference type="EMBL" id="GKX66053.1"/>
    </source>
</evidence>
<sequence>MKPFLKIDNYIIKFINSRIHRPILDRIMRSITGLGDLGAMWIVIAVFLFIRPHTRRQGEIVIFSLVLCSILGEGIIKRIFQRQRPFQGIATLETIIKRPMTYSFPSGHTASSFAAAGVLGVLFPSVKIVAYILASLIGISRVYLNVHYSTDVFAGALLGFVCSKISLYVFTFI</sequence>
<evidence type="ECO:0000313" key="2">
    <source>
        <dbReference type="Proteomes" id="UP001058074"/>
    </source>
</evidence>
<protein>
    <submittedName>
        <fullName evidence="1">Phosphatase PAP2 family protein</fullName>
    </submittedName>
</protein>
<gene>
    <name evidence="1" type="ORF">rsdtw13_13110</name>
</gene>
<keyword evidence="2" id="KW-1185">Reference proteome</keyword>
<accession>A0ACB5RA42</accession>
<comment type="caution">
    <text evidence="1">The sequence shown here is derived from an EMBL/GenBank/DDBJ whole genome shotgun (WGS) entry which is preliminary data.</text>
</comment>